<organism evidence="1 2">
    <name type="scientific">Solanum tuberosum</name>
    <name type="common">Potato</name>
    <dbReference type="NCBI Taxonomy" id="4113"/>
    <lineage>
        <taxon>Eukaryota</taxon>
        <taxon>Viridiplantae</taxon>
        <taxon>Streptophyta</taxon>
        <taxon>Embryophyta</taxon>
        <taxon>Tracheophyta</taxon>
        <taxon>Spermatophyta</taxon>
        <taxon>Magnoliopsida</taxon>
        <taxon>eudicotyledons</taxon>
        <taxon>Gunneridae</taxon>
        <taxon>Pentapetalae</taxon>
        <taxon>asterids</taxon>
        <taxon>lamiids</taxon>
        <taxon>Solanales</taxon>
        <taxon>Solanaceae</taxon>
        <taxon>Solanoideae</taxon>
        <taxon>Solaneae</taxon>
        <taxon>Solanum</taxon>
    </lineage>
</organism>
<name>A0ABQ7TYV0_SOLTU</name>
<reference evidence="1 2" key="1">
    <citation type="journal article" date="2021" name="bioRxiv">
        <title>Chromosome-scale and haplotype-resolved genome assembly of a tetraploid potato cultivar.</title>
        <authorList>
            <person name="Sun H."/>
            <person name="Jiao W.-B."/>
            <person name="Krause K."/>
            <person name="Campoy J.A."/>
            <person name="Goel M."/>
            <person name="Folz-Donahue K."/>
            <person name="Kukat C."/>
            <person name="Huettel B."/>
            <person name="Schneeberger K."/>
        </authorList>
    </citation>
    <scope>NUCLEOTIDE SEQUENCE [LARGE SCALE GENOMIC DNA]</scope>
    <source>
        <strain evidence="1">SolTubOtavaFocal</strain>
        <tissue evidence="1">Leaves</tissue>
    </source>
</reference>
<sequence>MEGLQLWLQKWTPDFEIGIGHPYCTSVAMDVATNGRTRPSMSKVQVEIDLVKSHLDNVWMGLEDEEPLRGYYQKA</sequence>
<accession>A0ABQ7TYV0</accession>
<evidence type="ECO:0000313" key="2">
    <source>
        <dbReference type="Proteomes" id="UP000826656"/>
    </source>
</evidence>
<evidence type="ECO:0000313" key="1">
    <source>
        <dbReference type="EMBL" id="KAH0739650.1"/>
    </source>
</evidence>
<gene>
    <name evidence="1" type="ORF">KY290_038355</name>
</gene>
<protein>
    <submittedName>
        <fullName evidence="1">Uncharacterized protein</fullName>
    </submittedName>
</protein>
<comment type="caution">
    <text evidence="1">The sequence shown here is derived from an EMBL/GenBank/DDBJ whole genome shotgun (WGS) entry which is preliminary data.</text>
</comment>
<keyword evidence="2" id="KW-1185">Reference proteome</keyword>
<proteinExistence type="predicted"/>
<dbReference type="Proteomes" id="UP000826656">
    <property type="component" value="Unassembled WGS sequence"/>
</dbReference>
<dbReference type="EMBL" id="JAIVGD010000028">
    <property type="protein sequence ID" value="KAH0739650.1"/>
    <property type="molecule type" value="Genomic_DNA"/>
</dbReference>